<feature type="compositionally biased region" description="Low complexity" evidence="1">
    <location>
        <begin position="679"/>
        <end position="697"/>
    </location>
</feature>
<dbReference type="AlphaFoldDB" id="A0A2C5XKA7"/>
<feature type="domain" description="DUF3824" evidence="2">
    <location>
        <begin position="604"/>
        <end position="726"/>
    </location>
</feature>
<dbReference type="InterPro" id="IPR024436">
    <property type="entry name" value="DUF3824"/>
</dbReference>
<dbReference type="STRING" id="1399860.A0A2C5XKA7"/>
<feature type="compositionally biased region" description="Basic and acidic residues" evidence="1">
    <location>
        <begin position="554"/>
        <end position="580"/>
    </location>
</feature>
<feature type="domain" description="DUF3824" evidence="2">
    <location>
        <begin position="352"/>
        <end position="422"/>
    </location>
</feature>
<evidence type="ECO:0000259" key="2">
    <source>
        <dbReference type="Pfam" id="PF12868"/>
    </source>
</evidence>
<feature type="compositionally biased region" description="Basic and acidic residues" evidence="1">
    <location>
        <begin position="43"/>
        <end position="54"/>
    </location>
</feature>
<feature type="compositionally biased region" description="Basic and acidic residues" evidence="1">
    <location>
        <begin position="493"/>
        <end position="510"/>
    </location>
</feature>
<name>A0A2C5XKA7_9HYPO</name>
<keyword evidence="4" id="KW-1185">Reference proteome</keyword>
<feature type="region of interest" description="Disordered" evidence="1">
    <location>
        <begin position="377"/>
        <end position="471"/>
    </location>
</feature>
<feature type="compositionally biased region" description="Basic residues" evidence="1">
    <location>
        <begin position="444"/>
        <end position="469"/>
    </location>
</feature>
<accession>A0A2C5XKA7</accession>
<dbReference type="PANTHER" id="PTHR35487">
    <property type="entry name" value="DUF3824 DOMAIN-CONTAINING PROTEIN"/>
    <property type="match status" value="1"/>
</dbReference>
<evidence type="ECO:0000313" key="4">
    <source>
        <dbReference type="Proteomes" id="UP000226192"/>
    </source>
</evidence>
<feature type="compositionally biased region" description="Low complexity" evidence="1">
    <location>
        <begin position="612"/>
        <end position="626"/>
    </location>
</feature>
<dbReference type="PANTHER" id="PTHR35487:SF1">
    <property type="entry name" value="DUF3824 DOMAIN-CONTAINING PROTEIN"/>
    <property type="match status" value="1"/>
</dbReference>
<feature type="compositionally biased region" description="Pro residues" evidence="1">
    <location>
        <begin position="729"/>
        <end position="742"/>
    </location>
</feature>
<proteinExistence type="predicted"/>
<dbReference type="OrthoDB" id="3561737at2759"/>
<feature type="compositionally biased region" description="Basic and acidic residues" evidence="1">
    <location>
        <begin position="377"/>
        <end position="386"/>
    </location>
</feature>
<evidence type="ECO:0000313" key="3">
    <source>
        <dbReference type="EMBL" id="PHH65578.1"/>
    </source>
</evidence>
<protein>
    <recommendedName>
        <fullName evidence="2">DUF3824 domain-containing protein</fullName>
    </recommendedName>
</protein>
<feature type="compositionally biased region" description="Basic residues" evidence="1">
    <location>
        <begin position="781"/>
        <end position="790"/>
    </location>
</feature>
<feature type="region of interest" description="Disordered" evidence="1">
    <location>
        <begin position="1"/>
        <end position="81"/>
    </location>
</feature>
<dbReference type="Proteomes" id="UP000226192">
    <property type="component" value="Unassembled WGS sequence"/>
</dbReference>
<evidence type="ECO:0000256" key="1">
    <source>
        <dbReference type="SAM" id="MobiDB-lite"/>
    </source>
</evidence>
<feature type="region of interest" description="Disordered" evidence="1">
    <location>
        <begin position="486"/>
        <end position="917"/>
    </location>
</feature>
<feature type="compositionally biased region" description="Basic and acidic residues" evidence="1">
    <location>
        <begin position="627"/>
        <end position="670"/>
    </location>
</feature>
<feature type="compositionally biased region" description="Pro residues" evidence="1">
    <location>
        <begin position="752"/>
        <end position="771"/>
    </location>
</feature>
<dbReference type="EMBL" id="NJET01000016">
    <property type="protein sequence ID" value="PHH65578.1"/>
    <property type="molecule type" value="Genomic_DNA"/>
</dbReference>
<feature type="compositionally biased region" description="Low complexity" evidence="1">
    <location>
        <begin position="426"/>
        <end position="443"/>
    </location>
</feature>
<reference evidence="3 4" key="1">
    <citation type="submission" date="2017-06" db="EMBL/GenBank/DDBJ databases">
        <title>Ant-infecting Ophiocordyceps genomes reveal a high diversity of potential behavioral manipulation genes and a possible major role for enterotoxins.</title>
        <authorList>
            <person name="De Bekker C."/>
            <person name="Evans H.C."/>
            <person name="Brachmann A."/>
            <person name="Hughes D.P."/>
        </authorList>
    </citation>
    <scope>NUCLEOTIDE SEQUENCE [LARGE SCALE GENOMIC DNA]</scope>
    <source>
        <strain evidence="3 4">Map64</strain>
    </source>
</reference>
<dbReference type="Pfam" id="PF12868">
    <property type="entry name" value="DUF3824"/>
    <property type="match status" value="2"/>
</dbReference>
<sequence>MAESYRGSRYYTPARDRDRNSDSEEDRYRSTTVTRYKVTPARGSERYEEDDRRSRFSPRTSGDLVDPPRSAYESYAGDRSRAMYYEREVERDARREPDRSRVAVYESRDVDRDWNRRPYRYEDDIKVDKKYEDRFDDDHGHEVERYRKETEYFAPADPLPAPVIIRQQAPEPQKIIVQEAPSAPIIVPRQQPGVLVVRDREQDRELVRRERDPYDEEYYHRYERRDVGPYRGDRDYALSRFERRHGRDDDYSWYSDDGDQDYYVRRTVVRRERSESPHRHRRQLAEGALAGAGISALMSTRRDSYGEMQENRGRKVLAGAALGALGSEALRRARSAYGDGWLQDHTSPEGHSRLRKGLGLAAVALAAAGAAKYYEASKVEKEEAHRGRSRTRGGYYSHDEYSRSVSRVSHSPSPPASRPRSRRRSLSTIAKTALGTAATAGIIKHMRSKSRSKSYSRHGSRSRSKSKLRRGAEIAGVAAAAGVANKLWKNHKDKKEARRDHSGSQDEREYRRRSRAKVSSRDRSISRSRSRSRSMARSPPSPIGADPELGLVEYGHEPLPPEHPTAPERHYDSQSEDWRPRPRRRHARSLSSSSMSDPKPEPRRSRSKMASAATAAAAAGTAAIGIKEFKDRKDRERRDKRSRERRSREADEDRTRFQEEQRREEHLDRFGKRRPHSPPTASGGAYYPPYPSTSSSGQGEPPYGHYPEASGGARNDYQQFVPQDYTGYVPPPPPPGPPPPSEPGMQGAGYPPVAPGMPPGPPPPPAGPPPGGKYSPDHVSHHFHRHHRRGGGAAQDGLTPKDDDVSNPATATAPKSVTFIPLSPRSSQTLQRHREQQAASIKAALERPRDQEPGTKRQGDKTHGRSGLERRSGDGSRLDRAAASKRALPERQDDVELLPDRFDAQGRPLDSSGHEGWTAKRGEFERPARHAGDWHVGASWQVAGTDAQAVDRLVSDVTDVLAGQQNWMAVLGNALEAGLL</sequence>
<comment type="caution">
    <text evidence="3">The sequence shown here is derived from an EMBL/GenBank/DDBJ whole genome shotgun (WGS) entry which is preliminary data.</text>
</comment>
<feature type="compositionally biased region" description="Basic and acidic residues" evidence="1">
    <location>
        <begin position="844"/>
        <end position="904"/>
    </location>
</feature>
<feature type="compositionally biased region" description="Basic and acidic residues" evidence="1">
    <location>
        <begin position="14"/>
        <end position="29"/>
    </location>
</feature>
<organism evidence="3 4">
    <name type="scientific">Ophiocordyceps australis</name>
    <dbReference type="NCBI Taxonomy" id="1399860"/>
    <lineage>
        <taxon>Eukaryota</taxon>
        <taxon>Fungi</taxon>
        <taxon>Dikarya</taxon>
        <taxon>Ascomycota</taxon>
        <taxon>Pezizomycotina</taxon>
        <taxon>Sordariomycetes</taxon>
        <taxon>Hypocreomycetidae</taxon>
        <taxon>Hypocreales</taxon>
        <taxon>Ophiocordycipitaceae</taxon>
        <taxon>Ophiocordyceps</taxon>
    </lineage>
</organism>
<gene>
    <name evidence="3" type="ORF">CDD81_2013</name>
</gene>